<reference evidence="13" key="1">
    <citation type="submission" date="2025-08" db="UniProtKB">
        <authorList>
            <consortium name="Ensembl"/>
        </authorList>
    </citation>
    <scope>IDENTIFICATION</scope>
</reference>
<feature type="transmembrane region" description="Helical" evidence="11">
    <location>
        <begin position="194"/>
        <end position="219"/>
    </location>
</feature>
<feature type="transmembrane region" description="Helical" evidence="11">
    <location>
        <begin position="57"/>
        <end position="80"/>
    </location>
</feature>
<dbReference type="GO" id="GO:0005886">
    <property type="term" value="C:plasma membrane"/>
    <property type="evidence" value="ECO:0007669"/>
    <property type="project" value="UniProtKB-SubCell"/>
</dbReference>
<dbReference type="InterPro" id="IPR000370">
    <property type="entry name" value="Prostglndn_IP_rcpt"/>
</dbReference>
<evidence type="ECO:0000256" key="7">
    <source>
        <dbReference type="ARBA" id="ARBA00023170"/>
    </source>
</evidence>
<dbReference type="PRINTS" id="PR00856">
    <property type="entry name" value="PRSTNOIDIPR"/>
</dbReference>
<dbReference type="GO" id="GO:0007189">
    <property type="term" value="P:adenylate cyclase-activating G protein-coupled receptor signaling pathway"/>
    <property type="evidence" value="ECO:0007669"/>
    <property type="project" value="TreeGrafter"/>
</dbReference>
<evidence type="ECO:0000256" key="8">
    <source>
        <dbReference type="ARBA" id="ARBA00023180"/>
    </source>
</evidence>
<dbReference type="SUPFAM" id="SSF81321">
    <property type="entry name" value="Family A G protein-coupled receptor-like"/>
    <property type="match status" value="1"/>
</dbReference>
<accession>A0A3Q3K6P4</accession>
<dbReference type="PANTHER" id="PTHR11866">
    <property type="entry name" value="G-PROTEIN COUPLED RECEPTOR FAMILY 1 MEMBER"/>
    <property type="match status" value="1"/>
</dbReference>
<dbReference type="Proteomes" id="UP000261600">
    <property type="component" value="Unplaced"/>
</dbReference>
<dbReference type="AlphaFoldDB" id="A0A3Q3K6P4"/>
<dbReference type="PRINTS" id="PR01788">
    <property type="entry name" value="PROSTANOIDR"/>
</dbReference>
<feature type="transmembrane region" description="Helical" evidence="11">
    <location>
        <begin position="100"/>
        <end position="122"/>
    </location>
</feature>
<evidence type="ECO:0000256" key="2">
    <source>
        <dbReference type="ARBA" id="ARBA00022475"/>
    </source>
</evidence>
<evidence type="ECO:0000256" key="1">
    <source>
        <dbReference type="ARBA" id="ARBA00004651"/>
    </source>
</evidence>
<sequence length="332" mass="37394">MSTKNNSSDHFRCHGSIDVESGHPMTSAVMFSASILGNTVALILLEVRRRRTSPSLYHVLVTALLITDLLGSISVSPVVLTAYALRKTLIGMSADREVCSYLGFSMTFVGLCTLAILCVMALERYLSIGYPYFYNKHLSKRCGYITIAVIYFINTIFCVAPFVGFGQYVQYCPGTWCFLEMSPMKGKDKVYTGFYASFILIMVSSTVVCNIYVIFLLVVMYKRGKVRRSTVSAHPRYTMSLSMSEEVEHLLPLAIITLVFICCTFPLVVSALLNSDLRALRLLSFHSIVNPWVFIILRPSGLKTIWRKLHKPEKLTGLLNICMICAFIRFRK</sequence>
<evidence type="ECO:0000259" key="12">
    <source>
        <dbReference type="PROSITE" id="PS50262"/>
    </source>
</evidence>
<evidence type="ECO:0000256" key="11">
    <source>
        <dbReference type="SAM" id="Phobius"/>
    </source>
</evidence>
<comment type="subcellular location">
    <subcellularLocation>
        <location evidence="1">Cell membrane</location>
        <topology evidence="1">Multi-pass membrane protein</topology>
    </subcellularLocation>
</comment>
<keyword evidence="14" id="KW-1185">Reference proteome</keyword>
<reference evidence="13" key="2">
    <citation type="submission" date="2025-09" db="UniProtKB">
        <authorList>
            <consortium name="Ensembl"/>
        </authorList>
    </citation>
    <scope>IDENTIFICATION</scope>
</reference>
<dbReference type="GO" id="GO:0006954">
    <property type="term" value="P:inflammatory response"/>
    <property type="evidence" value="ECO:0007669"/>
    <property type="project" value="TreeGrafter"/>
</dbReference>
<feature type="domain" description="G-protein coupled receptors family 1 profile" evidence="12">
    <location>
        <begin position="37"/>
        <end position="273"/>
    </location>
</feature>
<keyword evidence="9 10" id="KW-0807">Transducer</keyword>
<organism evidence="13 14">
    <name type="scientific">Monopterus albus</name>
    <name type="common">Swamp eel</name>
    <dbReference type="NCBI Taxonomy" id="43700"/>
    <lineage>
        <taxon>Eukaryota</taxon>
        <taxon>Metazoa</taxon>
        <taxon>Chordata</taxon>
        <taxon>Craniata</taxon>
        <taxon>Vertebrata</taxon>
        <taxon>Euteleostomi</taxon>
        <taxon>Actinopterygii</taxon>
        <taxon>Neopterygii</taxon>
        <taxon>Teleostei</taxon>
        <taxon>Neoteleostei</taxon>
        <taxon>Acanthomorphata</taxon>
        <taxon>Anabantaria</taxon>
        <taxon>Synbranchiformes</taxon>
        <taxon>Synbranchidae</taxon>
        <taxon>Monopterus</taxon>
    </lineage>
</organism>
<feature type="transmembrane region" description="Helical" evidence="11">
    <location>
        <begin position="25"/>
        <end position="45"/>
    </location>
</feature>
<evidence type="ECO:0000313" key="13">
    <source>
        <dbReference type="Ensembl" id="ENSMALP00000024017.1"/>
    </source>
</evidence>
<keyword evidence="2" id="KW-1003">Cell membrane</keyword>
<feature type="transmembrane region" description="Helical" evidence="11">
    <location>
        <begin position="142"/>
        <end position="163"/>
    </location>
</feature>
<dbReference type="PROSITE" id="PS50262">
    <property type="entry name" value="G_PROTEIN_RECEP_F1_2"/>
    <property type="match status" value="1"/>
</dbReference>
<dbReference type="Gene3D" id="1.20.1070.10">
    <property type="entry name" value="Rhodopsin 7-helix transmembrane proteins"/>
    <property type="match status" value="1"/>
</dbReference>
<dbReference type="PANTHER" id="PTHR11866:SF8">
    <property type="entry name" value="PROSTAGLANDIN E2 RECEPTOR EP2 SUBTYPE"/>
    <property type="match status" value="1"/>
</dbReference>
<proteinExistence type="inferred from homology"/>
<dbReference type="STRING" id="43700.ENSMALP00000024017"/>
<dbReference type="PRINTS" id="PR00237">
    <property type="entry name" value="GPCRRHODOPSN"/>
</dbReference>
<dbReference type="GO" id="GO:0007204">
    <property type="term" value="P:positive regulation of cytosolic calcium ion concentration"/>
    <property type="evidence" value="ECO:0007669"/>
    <property type="project" value="TreeGrafter"/>
</dbReference>
<feature type="transmembrane region" description="Helical" evidence="11">
    <location>
        <begin position="250"/>
        <end position="273"/>
    </location>
</feature>
<evidence type="ECO:0000256" key="5">
    <source>
        <dbReference type="ARBA" id="ARBA00023040"/>
    </source>
</evidence>
<evidence type="ECO:0000256" key="10">
    <source>
        <dbReference type="RuleBase" id="RU000688"/>
    </source>
</evidence>
<dbReference type="GO" id="GO:0071380">
    <property type="term" value="P:cellular response to prostaglandin E stimulus"/>
    <property type="evidence" value="ECO:0007669"/>
    <property type="project" value="TreeGrafter"/>
</dbReference>
<evidence type="ECO:0000256" key="3">
    <source>
        <dbReference type="ARBA" id="ARBA00022692"/>
    </source>
</evidence>
<keyword evidence="6 11" id="KW-0472">Membrane</keyword>
<dbReference type="InterPro" id="IPR008365">
    <property type="entry name" value="Prostanoid_rcpt"/>
</dbReference>
<dbReference type="GO" id="GO:0004957">
    <property type="term" value="F:prostaglandin E receptor activity"/>
    <property type="evidence" value="ECO:0007669"/>
    <property type="project" value="TreeGrafter"/>
</dbReference>
<keyword evidence="8" id="KW-0325">Glycoprotein</keyword>
<feature type="transmembrane region" description="Helical" evidence="11">
    <location>
        <begin position="279"/>
        <end position="297"/>
    </location>
</feature>
<evidence type="ECO:0000256" key="9">
    <source>
        <dbReference type="ARBA" id="ARBA00023224"/>
    </source>
</evidence>
<protein>
    <recommendedName>
        <fullName evidence="12">G-protein coupled receptors family 1 profile domain-containing protein</fullName>
    </recommendedName>
</protein>
<keyword evidence="3 10" id="KW-0812">Transmembrane</keyword>
<keyword evidence="4 11" id="KW-1133">Transmembrane helix</keyword>
<keyword evidence="7 10" id="KW-0675">Receptor</keyword>
<evidence type="ECO:0000313" key="14">
    <source>
        <dbReference type="Proteomes" id="UP000261600"/>
    </source>
</evidence>
<dbReference type="InterPro" id="IPR017452">
    <property type="entry name" value="GPCR_Rhodpsn_7TM"/>
</dbReference>
<comment type="similarity">
    <text evidence="10">Belongs to the G-protein coupled receptor 1 family.</text>
</comment>
<dbReference type="Pfam" id="PF00001">
    <property type="entry name" value="7tm_1"/>
    <property type="match status" value="1"/>
</dbReference>
<dbReference type="Ensembl" id="ENSMALT00000024472.1">
    <property type="protein sequence ID" value="ENSMALP00000024017.1"/>
    <property type="gene ID" value="ENSMALG00000016744.1"/>
</dbReference>
<dbReference type="InterPro" id="IPR000276">
    <property type="entry name" value="GPCR_Rhodpsn"/>
</dbReference>
<dbReference type="PROSITE" id="PS00237">
    <property type="entry name" value="G_PROTEIN_RECEP_F1_1"/>
    <property type="match status" value="1"/>
</dbReference>
<name>A0A3Q3K6P4_MONAL</name>
<evidence type="ECO:0000256" key="6">
    <source>
        <dbReference type="ARBA" id="ARBA00023136"/>
    </source>
</evidence>
<evidence type="ECO:0000256" key="4">
    <source>
        <dbReference type="ARBA" id="ARBA00022989"/>
    </source>
</evidence>
<keyword evidence="5 10" id="KW-0297">G-protein coupled receptor</keyword>